<keyword evidence="4 5" id="KW-0472">Membrane</keyword>
<evidence type="ECO:0000313" key="7">
    <source>
        <dbReference type="Proteomes" id="UP000481153"/>
    </source>
</evidence>
<gene>
    <name evidence="6" type="ORF">Ae201684_011022</name>
</gene>
<keyword evidence="2 5" id="KW-0812">Transmembrane</keyword>
<feature type="transmembrane region" description="Helical" evidence="5">
    <location>
        <begin position="205"/>
        <end position="225"/>
    </location>
</feature>
<feature type="transmembrane region" description="Helical" evidence="5">
    <location>
        <begin position="36"/>
        <end position="54"/>
    </location>
</feature>
<comment type="subcellular location">
    <subcellularLocation>
        <location evidence="1">Membrane</location>
        <topology evidence="1">Multi-pass membrane protein</topology>
    </subcellularLocation>
</comment>
<evidence type="ECO:0000256" key="2">
    <source>
        <dbReference type="ARBA" id="ARBA00022692"/>
    </source>
</evidence>
<dbReference type="Proteomes" id="UP000481153">
    <property type="component" value="Unassembled WGS sequence"/>
</dbReference>
<protein>
    <recommendedName>
        <fullName evidence="8">Zinc/iron permease</fullName>
    </recommendedName>
</protein>
<accession>A0A6G0WW08</accession>
<dbReference type="InterPro" id="IPR003689">
    <property type="entry name" value="ZIP"/>
</dbReference>
<feature type="transmembrane region" description="Helical" evidence="5">
    <location>
        <begin position="66"/>
        <end position="94"/>
    </location>
</feature>
<dbReference type="PANTHER" id="PTHR11040">
    <property type="entry name" value="ZINC/IRON TRANSPORTER"/>
    <property type="match status" value="1"/>
</dbReference>
<sequence length="289" mass="30488">MDELSQFKLVSTAAIWLLAVAGGLLPLYVVRLNHHVTSLLNMGAAGIFLSASLVHMLPDAATNESLIAFGCSTAMCFPFAFVFFGLGFLAILIIETTAHAVQKYLATDELLPLIVNTRVDPTDPCVEVEVTHAHVHGLVDSTANPLVAFVVFAALSFHSMMEGMGIGAASTEAWNILLAILAHKSLAAMALAMELSKHEVSRTRLLCSLLLFAAMSPIGVAIGWFLVQGGGAEDGLASGICTALAGGTFLYVGAMEIIPQELHDRTNLVGKCAAVISSFAAFSMLALWV</sequence>
<feature type="transmembrane region" description="Helical" evidence="5">
    <location>
        <begin position="237"/>
        <end position="256"/>
    </location>
</feature>
<dbReference type="Pfam" id="PF02535">
    <property type="entry name" value="Zip"/>
    <property type="match status" value="1"/>
</dbReference>
<dbReference type="GO" id="GO:0016020">
    <property type="term" value="C:membrane"/>
    <property type="evidence" value="ECO:0007669"/>
    <property type="project" value="UniProtKB-SubCell"/>
</dbReference>
<feature type="transmembrane region" description="Helical" evidence="5">
    <location>
        <begin position="6"/>
        <end position="29"/>
    </location>
</feature>
<reference evidence="6 7" key="1">
    <citation type="submission" date="2019-07" db="EMBL/GenBank/DDBJ databases">
        <title>Genomics analysis of Aphanomyces spp. identifies a new class of oomycete effector associated with host adaptation.</title>
        <authorList>
            <person name="Gaulin E."/>
        </authorList>
    </citation>
    <scope>NUCLEOTIDE SEQUENCE [LARGE SCALE GENOMIC DNA]</scope>
    <source>
        <strain evidence="6 7">ATCC 201684</strain>
    </source>
</reference>
<keyword evidence="7" id="KW-1185">Reference proteome</keyword>
<dbReference type="AlphaFoldDB" id="A0A6G0WW08"/>
<comment type="caution">
    <text evidence="6">The sequence shown here is derived from an EMBL/GenBank/DDBJ whole genome shotgun (WGS) entry which is preliminary data.</text>
</comment>
<evidence type="ECO:0000256" key="1">
    <source>
        <dbReference type="ARBA" id="ARBA00004141"/>
    </source>
</evidence>
<organism evidence="6 7">
    <name type="scientific">Aphanomyces euteiches</name>
    <dbReference type="NCBI Taxonomy" id="100861"/>
    <lineage>
        <taxon>Eukaryota</taxon>
        <taxon>Sar</taxon>
        <taxon>Stramenopiles</taxon>
        <taxon>Oomycota</taxon>
        <taxon>Saprolegniomycetes</taxon>
        <taxon>Saprolegniales</taxon>
        <taxon>Verrucalvaceae</taxon>
        <taxon>Aphanomyces</taxon>
    </lineage>
</organism>
<dbReference type="VEuPathDB" id="FungiDB:AeMF1_013532"/>
<feature type="transmembrane region" description="Helical" evidence="5">
    <location>
        <begin position="268"/>
        <end position="288"/>
    </location>
</feature>
<feature type="transmembrane region" description="Helical" evidence="5">
    <location>
        <begin position="143"/>
        <end position="161"/>
    </location>
</feature>
<evidence type="ECO:0008006" key="8">
    <source>
        <dbReference type="Google" id="ProtNLM"/>
    </source>
</evidence>
<dbReference type="GO" id="GO:0005385">
    <property type="term" value="F:zinc ion transmembrane transporter activity"/>
    <property type="evidence" value="ECO:0007669"/>
    <property type="project" value="TreeGrafter"/>
</dbReference>
<evidence type="ECO:0000256" key="4">
    <source>
        <dbReference type="ARBA" id="ARBA00023136"/>
    </source>
</evidence>
<name>A0A6G0WW08_9STRA</name>
<feature type="transmembrane region" description="Helical" evidence="5">
    <location>
        <begin position="173"/>
        <end position="193"/>
    </location>
</feature>
<dbReference type="PANTHER" id="PTHR11040:SF140">
    <property type="entry name" value="ZRT (ZRT), IRT- (IRT-) LIKE PROTEIN TRANSPORTER"/>
    <property type="match status" value="1"/>
</dbReference>
<evidence type="ECO:0000256" key="5">
    <source>
        <dbReference type="SAM" id="Phobius"/>
    </source>
</evidence>
<keyword evidence="3 5" id="KW-1133">Transmembrane helix</keyword>
<proteinExistence type="predicted"/>
<dbReference type="EMBL" id="VJMJ01000140">
    <property type="protein sequence ID" value="KAF0731718.1"/>
    <property type="molecule type" value="Genomic_DNA"/>
</dbReference>
<evidence type="ECO:0000313" key="6">
    <source>
        <dbReference type="EMBL" id="KAF0731718.1"/>
    </source>
</evidence>
<evidence type="ECO:0000256" key="3">
    <source>
        <dbReference type="ARBA" id="ARBA00022989"/>
    </source>
</evidence>